<dbReference type="SUPFAM" id="SSF55048">
    <property type="entry name" value="Probable ACP-binding domain of malonyl-CoA ACP transacylase"/>
    <property type="match status" value="1"/>
</dbReference>
<dbReference type="SMART" id="SM00827">
    <property type="entry name" value="PKS_AT"/>
    <property type="match status" value="1"/>
</dbReference>
<evidence type="ECO:0000256" key="2">
    <source>
        <dbReference type="ARBA" id="ARBA00022553"/>
    </source>
</evidence>
<dbReference type="AlphaFoldDB" id="A0A6A6UD23"/>
<evidence type="ECO:0000256" key="1">
    <source>
        <dbReference type="ARBA" id="ARBA00022450"/>
    </source>
</evidence>
<dbReference type="Pfam" id="PF00550">
    <property type="entry name" value="PP-binding"/>
    <property type="match status" value="1"/>
</dbReference>
<dbReference type="InterPro" id="IPR016036">
    <property type="entry name" value="Malonyl_transacylase_ACP-bd"/>
</dbReference>
<proteinExistence type="predicted"/>
<dbReference type="GO" id="GO:0004312">
    <property type="term" value="F:fatty acid synthase activity"/>
    <property type="evidence" value="ECO:0007669"/>
    <property type="project" value="TreeGrafter"/>
</dbReference>
<evidence type="ECO:0000313" key="4">
    <source>
        <dbReference type="EMBL" id="KAF2669347.1"/>
    </source>
</evidence>
<dbReference type="SUPFAM" id="SSF52151">
    <property type="entry name" value="FabD/lysophospholipase-like"/>
    <property type="match status" value="1"/>
</dbReference>
<sequence>MSSPVVGKTLFAAAKGSRVVFMFSGLGSHHAGMAKELYQVSTSFRASLDEMETIVTSLRLPSFIKWLIGADSLPPDDIVVKIGTVAMEVALAMELERRGLVPDMVIGHSIGSIAALCVSGVLSLTDTFFFVGRQSQIIERRCEPYDEAMLAIRATVDTVIRVVGHKWDFCDVCCYNSEKSIVVGGPTGKIRRLRAALMANRIETVELPMQYAYHTRQLEPAMEEIRKTAKLLTFNRPRIPIASTVLGKVVTEAEIITYEYTASVERVPVQFSEALKATRSWAKPEEEAVWLELGPGSACCSFVRATLEVDQKYILHTIDDVQDSRTTFFQCAAMLMKMGIELDMELEMSQDIEAPQDRNRASKVDAATGDPFKVFVDTLSRQIQIKVQDLFKAGVPDKTFEELGLSSMQAVVILRVLKEQTGTELPTTCFREYPTLTAMKEKLEKMFPSVVQPMRSTVSPEQPGRLEPKVYSFLLQGTSESQQPAFFLLADGEGSATSYVQLPQFHSHIPVYALPSPFVDNPSDDHTIEEVAPMILEEIIRIRPHGPYLLGGWSLGGTMAYEVSRLLSLAGRKVIGLIIIDSASPSIMFGAEQVNLELVTASNQVRGIDVPLKSRQNIVMSHNMLCKYRGKAWHQEIVPFKTFLILARYTNFEMQSINTTAAKELLACMKKGGSMPQRFKDGGMPGAGWGAAEKSSFGPNGWEKLLGSTVQTIVVEGTHYLMMQQPLVQKTGVVINQAVEEILTGLGVEAKL</sequence>
<keyword evidence="1" id="KW-0596">Phosphopantetheine</keyword>
<dbReference type="InterPro" id="IPR009081">
    <property type="entry name" value="PP-bd_ACP"/>
</dbReference>
<reference evidence="4" key="1">
    <citation type="journal article" date="2020" name="Stud. Mycol.">
        <title>101 Dothideomycetes genomes: a test case for predicting lifestyles and emergence of pathogens.</title>
        <authorList>
            <person name="Haridas S."/>
            <person name="Albert R."/>
            <person name="Binder M."/>
            <person name="Bloem J."/>
            <person name="Labutti K."/>
            <person name="Salamov A."/>
            <person name="Andreopoulos B."/>
            <person name="Baker S."/>
            <person name="Barry K."/>
            <person name="Bills G."/>
            <person name="Bluhm B."/>
            <person name="Cannon C."/>
            <person name="Castanera R."/>
            <person name="Culley D."/>
            <person name="Daum C."/>
            <person name="Ezra D."/>
            <person name="Gonzalez J."/>
            <person name="Henrissat B."/>
            <person name="Kuo A."/>
            <person name="Liang C."/>
            <person name="Lipzen A."/>
            <person name="Lutzoni F."/>
            <person name="Magnuson J."/>
            <person name="Mondo S."/>
            <person name="Nolan M."/>
            <person name="Ohm R."/>
            <person name="Pangilinan J."/>
            <person name="Park H.-J."/>
            <person name="Ramirez L."/>
            <person name="Alfaro M."/>
            <person name="Sun H."/>
            <person name="Tritt A."/>
            <person name="Yoshinaga Y."/>
            <person name="Zwiers L.-H."/>
            <person name="Turgeon B."/>
            <person name="Goodwin S."/>
            <person name="Spatafora J."/>
            <person name="Crous P."/>
            <person name="Grigoriev I."/>
        </authorList>
    </citation>
    <scope>NUCLEOTIDE SEQUENCE</scope>
    <source>
        <strain evidence="4">CBS 115976</strain>
    </source>
</reference>
<keyword evidence="5" id="KW-1185">Reference proteome</keyword>
<evidence type="ECO:0000259" key="3">
    <source>
        <dbReference type="SMART" id="SM00827"/>
    </source>
</evidence>
<dbReference type="InterPro" id="IPR001031">
    <property type="entry name" value="Thioesterase"/>
</dbReference>
<dbReference type="PANTHER" id="PTHR43775:SF37">
    <property type="entry name" value="SI:DKEY-61P9.11"/>
    <property type="match status" value="1"/>
</dbReference>
<organism evidence="4 5">
    <name type="scientific">Microthyrium microscopicum</name>
    <dbReference type="NCBI Taxonomy" id="703497"/>
    <lineage>
        <taxon>Eukaryota</taxon>
        <taxon>Fungi</taxon>
        <taxon>Dikarya</taxon>
        <taxon>Ascomycota</taxon>
        <taxon>Pezizomycotina</taxon>
        <taxon>Dothideomycetes</taxon>
        <taxon>Dothideomycetes incertae sedis</taxon>
        <taxon>Microthyriales</taxon>
        <taxon>Microthyriaceae</taxon>
        <taxon>Microthyrium</taxon>
    </lineage>
</organism>
<dbReference type="InterPro" id="IPR029058">
    <property type="entry name" value="AB_hydrolase_fold"/>
</dbReference>
<gene>
    <name evidence="4" type="ORF">BT63DRAFT_455329</name>
</gene>
<keyword evidence="2" id="KW-0597">Phosphoprotein</keyword>
<dbReference type="Gene3D" id="1.10.1200.10">
    <property type="entry name" value="ACP-like"/>
    <property type="match status" value="1"/>
</dbReference>
<feature type="domain" description="Malonyl-CoA:ACP transacylase (MAT)" evidence="3">
    <location>
        <begin position="22"/>
        <end position="338"/>
    </location>
</feature>
<name>A0A6A6UD23_9PEZI</name>
<accession>A0A6A6UD23</accession>
<dbReference type="Gene3D" id="3.30.70.3290">
    <property type="match status" value="1"/>
</dbReference>
<dbReference type="EMBL" id="MU004235">
    <property type="protein sequence ID" value="KAF2669347.1"/>
    <property type="molecule type" value="Genomic_DNA"/>
</dbReference>
<dbReference type="GO" id="GO:0006633">
    <property type="term" value="P:fatty acid biosynthetic process"/>
    <property type="evidence" value="ECO:0007669"/>
    <property type="project" value="TreeGrafter"/>
</dbReference>
<dbReference type="InterPro" id="IPR016035">
    <property type="entry name" value="Acyl_Trfase/lysoPLipase"/>
</dbReference>
<dbReference type="PANTHER" id="PTHR43775">
    <property type="entry name" value="FATTY ACID SYNTHASE"/>
    <property type="match status" value="1"/>
</dbReference>
<dbReference type="Gene3D" id="3.40.50.1820">
    <property type="entry name" value="alpha/beta hydrolase"/>
    <property type="match status" value="1"/>
</dbReference>
<dbReference type="SUPFAM" id="SSF53474">
    <property type="entry name" value="alpha/beta-Hydrolases"/>
    <property type="match status" value="1"/>
</dbReference>
<protein>
    <submittedName>
        <fullName evidence="4">FabD/lysophospholipase-like protein</fullName>
    </submittedName>
</protein>
<dbReference type="InterPro" id="IPR050091">
    <property type="entry name" value="PKS_NRPS_Biosynth_Enz"/>
</dbReference>
<dbReference type="InterPro" id="IPR001227">
    <property type="entry name" value="Ac_transferase_dom_sf"/>
</dbReference>
<dbReference type="SUPFAM" id="SSF47336">
    <property type="entry name" value="ACP-like"/>
    <property type="match status" value="1"/>
</dbReference>
<dbReference type="InterPro" id="IPR014043">
    <property type="entry name" value="Acyl_transferase_dom"/>
</dbReference>
<dbReference type="Pfam" id="PF00975">
    <property type="entry name" value="Thioesterase"/>
    <property type="match status" value="1"/>
</dbReference>
<dbReference type="Pfam" id="PF00698">
    <property type="entry name" value="Acyl_transf_1"/>
    <property type="match status" value="1"/>
</dbReference>
<dbReference type="Proteomes" id="UP000799302">
    <property type="component" value="Unassembled WGS sequence"/>
</dbReference>
<dbReference type="OrthoDB" id="3876441at2759"/>
<dbReference type="Gene3D" id="3.40.366.10">
    <property type="entry name" value="Malonyl-Coenzyme A Acyl Carrier Protein, domain 2"/>
    <property type="match status" value="1"/>
</dbReference>
<dbReference type="InterPro" id="IPR036736">
    <property type="entry name" value="ACP-like_sf"/>
</dbReference>
<evidence type="ECO:0000313" key="5">
    <source>
        <dbReference type="Proteomes" id="UP000799302"/>
    </source>
</evidence>